<protein>
    <submittedName>
        <fullName evidence="1">Uncharacterized protein</fullName>
    </submittedName>
</protein>
<dbReference type="AlphaFoldDB" id="A0A4Y2USZ5"/>
<keyword evidence="2" id="KW-1185">Reference proteome</keyword>
<organism evidence="1 2">
    <name type="scientific">Araneus ventricosus</name>
    <name type="common">Orbweaver spider</name>
    <name type="synonym">Epeira ventricosa</name>
    <dbReference type="NCBI Taxonomy" id="182803"/>
    <lineage>
        <taxon>Eukaryota</taxon>
        <taxon>Metazoa</taxon>
        <taxon>Ecdysozoa</taxon>
        <taxon>Arthropoda</taxon>
        <taxon>Chelicerata</taxon>
        <taxon>Arachnida</taxon>
        <taxon>Araneae</taxon>
        <taxon>Araneomorphae</taxon>
        <taxon>Entelegynae</taxon>
        <taxon>Araneoidea</taxon>
        <taxon>Araneidae</taxon>
        <taxon>Araneus</taxon>
    </lineage>
</organism>
<sequence>MGLCVSPSRVFPLALWLAFSPVNHRIASSNPGQDEVEVLSRSQSRLLYPMYLVTEGRQKCSYDSANDGRRI</sequence>
<dbReference type="EMBL" id="BGPR01039370">
    <property type="protein sequence ID" value="GBO15321.1"/>
    <property type="molecule type" value="Genomic_DNA"/>
</dbReference>
<comment type="caution">
    <text evidence="1">The sequence shown here is derived from an EMBL/GenBank/DDBJ whole genome shotgun (WGS) entry which is preliminary data.</text>
</comment>
<dbReference type="Proteomes" id="UP000499080">
    <property type="component" value="Unassembled WGS sequence"/>
</dbReference>
<reference evidence="1 2" key="1">
    <citation type="journal article" date="2019" name="Sci. Rep.">
        <title>Orb-weaving spider Araneus ventricosus genome elucidates the spidroin gene catalogue.</title>
        <authorList>
            <person name="Kono N."/>
            <person name="Nakamura H."/>
            <person name="Ohtoshi R."/>
            <person name="Moran D.A.P."/>
            <person name="Shinohara A."/>
            <person name="Yoshida Y."/>
            <person name="Fujiwara M."/>
            <person name="Mori M."/>
            <person name="Tomita M."/>
            <person name="Arakawa K."/>
        </authorList>
    </citation>
    <scope>NUCLEOTIDE SEQUENCE [LARGE SCALE GENOMIC DNA]</scope>
</reference>
<name>A0A4Y2USZ5_ARAVE</name>
<accession>A0A4Y2USZ5</accession>
<evidence type="ECO:0000313" key="2">
    <source>
        <dbReference type="Proteomes" id="UP000499080"/>
    </source>
</evidence>
<proteinExistence type="predicted"/>
<gene>
    <name evidence="1" type="ORF">AVEN_210188_1</name>
</gene>
<evidence type="ECO:0000313" key="1">
    <source>
        <dbReference type="EMBL" id="GBO15321.1"/>
    </source>
</evidence>